<dbReference type="AlphaFoldDB" id="A0A143DDY7"/>
<evidence type="ECO:0000256" key="1">
    <source>
        <dbReference type="SAM" id="MobiDB-lite"/>
    </source>
</evidence>
<dbReference type="InterPro" id="IPR025263">
    <property type="entry name" value="YhdP_central"/>
</dbReference>
<feature type="region of interest" description="Disordered" evidence="1">
    <location>
        <begin position="791"/>
        <end position="830"/>
    </location>
</feature>
<reference evidence="4 5" key="1">
    <citation type="submission" date="2016-02" db="EMBL/GenBank/DDBJ databases">
        <title>Complete Genome of H5569, the type strain of the newly described species Haematospirillium jordaniae.</title>
        <authorList>
            <person name="Nicholson A.C."/>
            <person name="Humrighouse B.W."/>
            <person name="Loparov V."/>
            <person name="McQuiston J.R."/>
        </authorList>
    </citation>
    <scope>NUCLEOTIDE SEQUENCE [LARGE SCALE GENOMIC DNA]</scope>
    <source>
        <strain evidence="4 5">H5569</strain>
    </source>
</reference>
<sequence>MMTKIGVVVIQKGVSQFLRIVVGILFAILLAAGALTWRLDQGPVMLDALTPYLEDALSDPQANVRVSIEHTELRWDHGLGSVGLRLQGTRVRDNQERLVARFPGLGITIEPWWLLQGRIYPRMIRIINPRILMIRDKNGQIRLGMSDLPDNPVPLPEEQGHTEPESTATETTTDFVQEILASLTNHGSPDGTPGSVVLSHLSLLQISDASMVVIDRIAGMTWHIPQASADMTRTRGQLDFDADLELATSRDTTHLDLTGSYSARSRHLEFRLETRDLRPSVLSNLSGALSPLAGLDIPLSGTIEARLALGEQTALVSGAAHITGKSGILHLPEPIKGDIPVKSLEIGLKTTADLQDIQLETLILDLDGTIVTAQGHLQSGTGGTTPPSGQVTVSVDALPVNRLRDLWPAALAVNPRTWITENLEDGTVRNGSWTFDLGADEHNTIMLKALSGTAQAEGVTVHYLRPMPPVSDTHATISFTGDTVGIAVQSGYSGALKVTGGTIALEKLDQDDNTAAVNLSITGPLPEALALIDNKPLGYARKIGIVPDKTAGHVETELKLLFPLLSDLPLDQLSVHANVQAKDVSIANLVFNQNLEKTRITMAVTTQNLEAKGEGMIGGIPARFTWTENFSGTPFASRYLVDATIAQDKRPVVGLTFTPFDGEWIEGPITAKADMTTQSDGHATLNVDADLTAAHAAIPELGWVKPTGKPGHAKATLLLRGQNVTEVPSFSASVAPDLTIRGSLNIGRNSTLADLRLDTVRINGTDAKVRIRPAKDSDGLNVTVTGSTLDLSPLFSSQDDSEGNSKKEPDRTSSMADDAPLPEGIPTTPPTVTHLDFAKVLMSEHGGLEDLKVSAARRNGRFESVQATARVDEGKPAEFRITPSGEQDGRNMTLRTSDAGALARALGIITTMRGGELQVNGTLSRHGVARGTATVGQYRLVDAPLLARILSVAALTGILDTLRGEGIGFESLEAPFVYDSDRNRLTLNDFRTHGASLGMTGRGTVWFSEGQIDVAGSIIPAYALNSLVGKIPLIGQILTGFEKDGGLIGANYAIRGTTSEPSISVNPLSALAPGFLRRLFNLGQGSTANEAEPQPAPSP</sequence>
<organism evidence="4 5">
    <name type="scientific">Haematospirillum jordaniae</name>
    <dbReference type="NCBI Taxonomy" id="1549855"/>
    <lineage>
        <taxon>Bacteria</taxon>
        <taxon>Pseudomonadati</taxon>
        <taxon>Pseudomonadota</taxon>
        <taxon>Alphaproteobacteria</taxon>
        <taxon>Rhodospirillales</taxon>
        <taxon>Novispirillaceae</taxon>
        <taxon>Haematospirillum</taxon>
    </lineage>
</organism>
<keyword evidence="2" id="KW-0812">Transmembrane</keyword>
<dbReference type="Pfam" id="PF13116">
    <property type="entry name" value="YhdP"/>
    <property type="match status" value="1"/>
</dbReference>
<evidence type="ECO:0000313" key="5">
    <source>
        <dbReference type="Proteomes" id="UP000076066"/>
    </source>
</evidence>
<dbReference type="OrthoDB" id="7161641at2"/>
<accession>A0A143DDY7</accession>
<dbReference type="Proteomes" id="UP000076066">
    <property type="component" value="Chromosome"/>
</dbReference>
<protein>
    <recommendedName>
        <fullName evidence="3">YhdP central domain-containing protein</fullName>
    </recommendedName>
</protein>
<dbReference type="STRING" id="1549855.AY555_06735"/>
<keyword evidence="5" id="KW-1185">Reference proteome</keyword>
<feature type="transmembrane region" description="Helical" evidence="2">
    <location>
        <begin position="20"/>
        <end position="39"/>
    </location>
</feature>
<name>A0A143DDY7_9PROT</name>
<dbReference type="GeneID" id="53316850"/>
<evidence type="ECO:0000259" key="3">
    <source>
        <dbReference type="Pfam" id="PF13116"/>
    </source>
</evidence>
<feature type="domain" description="YhdP central" evidence="3">
    <location>
        <begin position="329"/>
        <end position="801"/>
    </location>
</feature>
<proteinExistence type="predicted"/>
<dbReference type="EMBL" id="CP014525">
    <property type="protein sequence ID" value="AMW34925.1"/>
    <property type="molecule type" value="Genomic_DNA"/>
</dbReference>
<evidence type="ECO:0000313" key="4">
    <source>
        <dbReference type="EMBL" id="AMW34925.1"/>
    </source>
</evidence>
<dbReference type="KEGG" id="hjo:AY555_06735"/>
<dbReference type="RefSeq" id="WP_066135035.1">
    <property type="nucleotide sequence ID" value="NZ_CP014525.1"/>
</dbReference>
<keyword evidence="2" id="KW-1133">Transmembrane helix</keyword>
<gene>
    <name evidence="4" type="ORF">AY555_06735</name>
</gene>
<feature type="region of interest" description="Disordered" evidence="1">
    <location>
        <begin position="145"/>
        <end position="171"/>
    </location>
</feature>
<evidence type="ECO:0000256" key="2">
    <source>
        <dbReference type="SAM" id="Phobius"/>
    </source>
</evidence>
<keyword evidence="2" id="KW-0472">Membrane</keyword>